<dbReference type="PROSITE" id="PS50965">
    <property type="entry name" value="NERD"/>
    <property type="match status" value="1"/>
</dbReference>
<proteinExistence type="predicted"/>
<accession>A0ABS2MZN7</accession>
<organism evidence="2 3">
    <name type="scientific">Aquibacillus albus</name>
    <dbReference type="NCBI Taxonomy" id="1168171"/>
    <lineage>
        <taxon>Bacteria</taxon>
        <taxon>Bacillati</taxon>
        <taxon>Bacillota</taxon>
        <taxon>Bacilli</taxon>
        <taxon>Bacillales</taxon>
        <taxon>Bacillaceae</taxon>
        <taxon>Aquibacillus</taxon>
    </lineage>
</organism>
<dbReference type="Proteomes" id="UP001296943">
    <property type="component" value="Unassembled WGS sequence"/>
</dbReference>
<reference evidence="2 3" key="1">
    <citation type="submission" date="2021-01" db="EMBL/GenBank/DDBJ databases">
        <title>Genomic Encyclopedia of Type Strains, Phase IV (KMG-IV): sequencing the most valuable type-strain genomes for metagenomic binning, comparative biology and taxonomic classification.</title>
        <authorList>
            <person name="Goeker M."/>
        </authorList>
    </citation>
    <scope>NUCLEOTIDE SEQUENCE [LARGE SCALE GENOMIC DNA]</scope>
    <source>
        <strain evidence="2 3">DSM 23711</strain>
    </source>
</reference>
<dbReference type="Pfam" id="PF08378">
    <property type="entry name" value="NERD"/>
    <property type="match status" value="1"/>
</dbReference>
<evidence type="ECO:0000313" key="3">
    <source>
        <dbReference type="Proteomes" id="UP001296943"/>
    </source>
</evidence>
<evidence type="ECO:0000313" key="2">
    <source>
        <dbReference type="EMBL" id="MBM7571342.1"/>
    </source>
</evidence>
<name>A0ABS2MZN7_9BACI</name>
<gene>
    <name evidence="2" type="ORF">JOC48_001838</name>
</gene>
<sequence>MIIKPSTIPSTNLKLHALIRCLPLNHKMRPQVLEDFNKRNAGYRGEESIDYYLDPLPHKDFHIFHGLRLKNEKYHFQIDTLLASSCFKLIIELKNFTGDIYFDNESKQFFQIFNGQKEGYQNPIVQAERQKLELARWLNKNNIKQTPIEYLVAIKNPSTKIEVSAGGEHILDKVMHFDHLLTNILLLQKKYRKPLLDSNALKTLDNKLLRSHTPKSIDVLDHYNIDKADIITGVQCPKCRATPMKRIIGKWQCQKCFTESKNAHETTIHDYLLLISPTITNKQCREFLHISDRSLASRLLNSMDLLKTGTLKGTEYERIE</sequence>
<comment type="caution">
    <text evidence="2">The sequence shown here is derived from an EMBL/GenBank/DDBJ whole genome shotgun (WGS) entry which is preliminary data.</text>
</comment>
<evidence type="ECO:0000259" key="1">
    <source>
        <dbReference type="PROSITE" id="PS50965"/>
    </source>
</evidence>
<dbReference type="EMBL" id="JAFBDR010000008">
    <property type="protein sequence ID" value="MBM7571342.1"/>
    <property type="molecule type" value="Genomic_DNA"/>
</dbReference>
<dbReference type="InterPro" id="IPR011528">
    <property type="entry name" value="NERD"/>
</dbReference>
<feature type="domain" description="NERD" evidence="1">
    <location>
        <begin position="41"/>
        <end position="157"/>
    </location>
</feature>
<keyword evidence="3" id="KW-1185">Reference proteome</keyword>
<dbReference type="RefSeq" id="WP_204498868.1">
    <property type="nucleotide sequence ID" value="NZ_JAFBDR010000008.1"/>
</dbReference>
<protein>
    <recommendedName>
        <fullName evidence="1">NERD domain-containing protein</fullName>
    </recommendedName>
</protein>